<protein>
    <submittedName>
        <fullName evidence="1">Uncharacterized protein</fullName>
    </submittedName>
</protein>
<organism evidence="1">
    <name type="scientific">Anguilla anguilla</name>
    <name type="common">European freshwater eel</name>
    <name type="synonym">Muraena anguilla</name>
    <dbReference type="NCBI Taxonomy" id="7936"/>
    <lineage>
        <taxon>Eukaryota</taxon>
        <taxon>Metazoa</taxon>
        <taxon>Chordata</taxon>
        <taxon>Craniata</taxon>
        <taxon>Vertebrata</taxon>
        <taxon>Euteleostomi</taxon>
        <taxon>Actinopterygii</taxon>
        <taxon>Neopterygii</taxon>
        <taxon>Teleostei</taxon>
        <taxon>Anguilliformes</taxon>
        <taxon>Anguillidae</taxon>
        <taxon>Anguilla</taxon>
    </lineage>
</organism>
<proteinExistence type="predicted"/>
<dbReference type="EMBL" id="GBXM01078195">
    <property type="protein sequence ID" value="JAH30382.1"/>
    <property type="molecule type" value="Transcribed_RNA"/>
</dbReference>
<sequence length="31" mass="3625">MIFLGCFIVQPVVLVFIDWRCLSFHIGITEQ</sequence>
<reference evidence="1" key="1">
    <citation type="submission" date="2014-11" db="EMBL/GenBank/DDBJ databases">
        <authorList>
            <person name="Amaro Gonzalez C."/>
        </authorList>
    </citation>
    <scope>NUCLEOTIDE SEQUENCE</scope>
</reference>
<evidence type="ECO:0000313" key="1">
    <source>
        <dbReference type="EMBL" id="JAH30382.1"/>
    </source>
</evidence>
<dbReference type="AlphaFoldDB" id="A0A0E9RNJ7"/>
<reference evidence="1" key="2">
    <citation type="journal article" date="2015" name="Fish Shellfish Immunol.">
        <title>Early steps in the European eel (Anguilla anguilla)-Vibrio vulnificus interaction in the gills: Role of the RtxA13 toxin.</title>
        <authorList>
            <person name="Callol A."/>
            <person name="Pajuelo D."/>
            <person name="Ebbesson L."/>
            <person name="Teles M."/>
            <person name="MacKenzie S."/>
            <person name="Amaro C."/>
        </authorList>
    </citation>
    <scope>NUCLEOTIDE SEQUENCE</scope>
</reference>
<name>A0A0E9RNJ7_ANGAN</name>
<accession>A0A0E9RNJ7</accession>